<comment type="caution">
    <text evidence="7">The sequence shown here is derived from an EMBL/GenBank/DDBJ whole genome shotgun (WGS) entry which is preliminary data.</text>
</comment>
<dbReference type="InterPro" id="IPR053007">
    <property type="entry name" value="CYP450_monoxygenase_sec-met"/>
</dbReference>
<reference evidence="7" key="1">
    <citation type="submission" date="2021-07" db="EMBL/GenBank/DDBJ databases">
        <authorList>
            <person name="Durling M."/>
        </authorList>
    </citation>
    <scope>NUCLEOTIDE SEQUENCE</scope>
</reference>
<evidence type="ECO:0000256" key="2">
    <source>
        <dbReference type="ARBA" id="ARBA00010617"/>
    </source>
</evidence>
<keyword evidence="4 5" id="KW-0408">Iron</keyword>
<evidence type="ECO:0000256" key="4">
    <source>
        <dbReference type="ARBA" id="ARBA00023004"/>
    </source>
</evidence>
<dbReference type="GO" id="GO:0004497">
    <property type="term" value="F:monooxygenase activity"/>
    <property type="evidence" value="ECO:0007669"/>
    <property type="project" value="UniProtKB-KW"/>
</dbReference>
<dbReference type="PROSITE" id="PS00086">
    <property type="entry name" value="CYTOCHROME_P450"/>
    <property type="match status" value="1"/>
</dbReference>
<dbReference type="Gene3D" id="1.10.630.10">
    <property type="entry name" value="Cytochrome P450"/>
    <property type="match status" value="1"/>
</dbReference>
<dbReference type="OrthoDB" id="3366823at2759"/>
<feature type="binding site" description="axial binding residue" evidence="5">
    <location>
        <position position="435"/>
    </location>
    <ligand>
        <name>heme</name>
        <dbReference type="ChEBI" id="CHEBI:30413"/>
    </ligand>
    <ligandPart>
        <name>Fe</name>
        <dbReference type="ChEBI" id="CHEBI:18248"/>
    </ligandPart>
</feature>
<dbReference type="GO" id="GO:0016705">
    <property type="term" value="F:oxidoreductase activity, acting on paired donors, with incorporation or reduction of molecular oxygen"/>
    <property type="evidence" value="ECO:0007669"/>
    <property type="project" value="InterPro"/>
</dbReference>
<dbReference type="Pfam" id="PF00067">
    <property type="entry name" value="p450"/>
    <property type="match status" value="1"/>
</dbReference>
<dbReference type="GO" id="GO:0020037">
    <property type="term" value="F:heme binding"/>
    <property type="evidence" value="ECO:0007669"/>
    <property type="project" value="InterPro"/>
</dbReference>
<protein>
    <recommendedName>
        <fullName evidence="9">Cytochrome P450</fullName>
    </recommendedName>
</protein>
<proteinExistence type="inferred from homology"/>
<dbReference type="AlphaFoldDB" id="A0A9N9L3D1"/>
<dbReference type="InterPro" id="IPR001128">
    <property type="entry name" value="Cyt_P450"/>
</dbReference>
<dbReference type="CDD" id="cd11040">
    <property type="entry name" value="CYP7_CYP8-like"/>
    <property type="match status" value="1"/>
</dbReference>
<dbReference type="SUPFAM" id="SSF48264">
    <property type="entry name" value="Cytochrome P450"/>
    <property type="match status" value="1"/>
</dbReference>
<keyword evidence="6" id="KW-0503">Monooxygenase</keyword>
<dbReference type="GO" id="GO:0005506">
    <property type="term" value="F:iron ion binding"/>
    <property type="evidence" value="ECO:0007669"/>
    <property type="project" value="InterPro"/>
</dbReference>
<evidence type="ECO:0000256" key="1">
    <source>
        <dbReference type="ARBA" id="ARBA00001971"/>
    </source>
</evidence>
<dbReference type="PANTHER" id="PTHR47582:SF1">
    <property type="entry name" value="P450, PUTATIVE (EUROFUNG)-RELATED"/>
    <property type="match status" value="1"/>
</dbReference>
<name>A0A9N9L3D1_9HELO</name>
<evidence type="ECO:0000256" key="5">
    <source>
        <dbReference type="PIRSR" id="PIRSR602403-1"/>
    </source>
</evidence>
<comment type="similarity">
    <text evidence="2 6">Belongs to the cytochrome P450 family.</text>
</comment>
<keyword evidence="5 6" id="KW-0349">Heme</keyword>
<comment type="cofactor">
    <cofactor evidence="1 5">
        <name>heme</name>
        <dbReference type="ChEBI" id="CHEBI:30413"/>
    </cofactor>
</comment>
<evidence type="ECO:0000313" key="8">
    <source>
        <dbReference type="Proteomes" id="UP000696280"/>
    </source>
</evidence>
<dbReference type="EMBL" id="CAJVRL010000082">
    <property type="protein sequence ID" value="CAG8958374.1"/>
    <property type="molecule type" value="Genomic_DNA"/>
</dbReference>
<keyword evidence="8" id="KW-1185">Reference proteome</keyword>
<evidence type="ECO:0000256" key="3">
    <source>
        <dbReference type="ARBA" id="ARBA00022723"/>
    </source>
</evidence>
<dbReference type="PRINTS" id="PR00465">
    <property type="entry name" value="EP450IV"/>
</dbReference>
<dbReference type="InterPro" id="IPR036396">
    <property type="entry name" value="Cyt_P450_sf"/>
</dbReference>
<dbReference type="InterPro" id="IPR017972">
    <property type="entry name" value="Cyt_P450_CS"/>
</dbReference>
<keyword evidence="6" id="KW-0560">Oxidoreductase</keyword>
<dbReference type="PANTHER" id="PTHR47582">
    <property type="entry name" value="P450, PUTATIVE (EUROFUNG)-RELATED"/>
    <property type="match status" value="1"/>
</dbReference>
<keyword evidence="3 5" id="KW-0479">Metal-binding</keyword>
<evidence type="ECO:0000256" key="6">
    <source>
        <dbReference type="RuleBase" id="RU000461"/>
    </source>
</evidence>
<organism evidence="7 8">
    <name type="scientific">Hymenoscyphus fraxineus</name>
    <dbReference type="NCBI Taxonomy" id="746836"/>
    <lineage>
        <taxon>Eukaryota</taxon>
        <taxon>Fungi</taxon>
        <taxon>Dikarya</taxon>
        <taxon>Ascomycota</taxon>
        <taxon>Pezizomycotina</taxon>
        <taxon>Leotiomycetes</taxon>
        <taxon>Helotiales</taxon>
        <taxon>Helotiaceae</taxon>
        <taxon>Hymenoscyphus</taxon>
    </lineage>
</organism>
<accession>A0A9N9L3D1</accession>
<gene>
    <name evidence="7" type="ORF">HYFRA_00011051</name>
</gene>
<sequence>MPAIPTALATVAIVIFGSLHLFLHYSQASKEPPLIPTLFPFLGTIVGLTRKKSRYYVETSKKHNLPIYTLRLPGARLYVVNSTSLIPVVQRQYKTLAFPPIEAHASMRLCATSKIANEILGTNVNGEEGNWGFSMTFYKTILAPLAPGPDLDAMNRVMAQKVTDSMSRLYAHQKGEKVVRLFDFIKHEITLATTDSVYGPSNPFKDPRIEKAFWDFQPGIMLMIMELFPSVLARESVAGRELMVKAFVQYFEEGGHNQGSALVRARFEHSTEHKIPIEDIARFETGGALAVLSNTAPSTFWMAYHLYSDPVALEDCRQELSKIITTEEKNGVKIHLLDMSQVKTSCPILLSALQEVLRLHTVGISTRMVMEDHLLDGKYLLKKGGTVMIPGPVQHNNPENWGSNVDDFYHRRFLPESKRRSPIAFRGFGGGTTLCPGRHFASTEILAFTAMMILRFDITPVGGKWTRLTSDKAELWETTPNPDQDIEVKMGPRATEEEDVTWRILVSDSDKAMPISAEDM</sequence>
<dbReference type="Proteomes" id="UP000696280">
    <property type="component" value="Unassembled WGS sequence"/>
</dbReference>
<evidence type="ECO:0000313" key="7">
    <source>
        <dbReference type="EMBL" id="CAG8958374.1"/>
    </source>
</evidence>
<evidence type="ECO:0008006" key="9">
    <source>
        <dbReference type="Google" id="ProtNLM"/>
    </source>
</evidence>
<dbReference type="InterPro" id="IPR002403">
    <property type="entry name" value="Cyt_P450_E_grp-IV"/>
</dbReference>